<gene>
    <name evidence="3" type="ORF">AACH06_15590</name>
</gene>
<dbReference type="InterPro" id="IPR050662">
    <property type="entry name" value="Sec-metab_biosynth-thioest"/>
</dbReference>
<feature type="compositionally biased region" description="Basic and acidic residues" evidence="1">
    <location>
        <begin position="13"/>
        <end position="22"/>
    </location>
</feature>
<dbReference type="Pfam" id="PF00753">
    <property type="entry name" value="Lactamase_B"/>
    <property type="match status" value="1"/>
</dbReference>
<sequence>MTSIDVSAGQTADRADGADRDAEGARQAASVVVLRDGANDAPEVLLLRRAEREGDMRSGVWVFPGGVLDPVDQDLAARCDGDTDSAANERLGLAAGALAYTVAAIRECFEEVGLLLVSDGDGEAAGRERALVRRGEDFVALCDRHGLRLDAGALAYHSHWLTPPGMPKRFDTRFFVARAPQGQYPEVDAGEALELAWLTPSQALEKERALKLLPVTRETLKDLARFATVAEVLADARARRQPPRMMPRLGRDAAGKVRPVLPREWAYAEIGHLDPVGLGHVCFELPPLQPVRLSDRVTRITCANGSMMTGPGTNTYLVRSPGGDEVTVIDPGPSDDHTEAHLQAVVAAAAPGRIVRIVATHTHKDHSPAAQRLAAMTGAVLVGLTPEHTEWQDTAFHPQHRPADGERLVLGPGTTLRAVATPGHASNHVCWLLEEEGMLFTGDHVMQGSTVVINPPDGEMAAYLASLEKLLAIENLDWFAPGHGFLMARPQDEVRQLLLHRRAREAKVAAALQSAGAATAEALVPGVYGDVPTSRHAMAARSLTAHLIKLERDGRVRHEAGLWHWIAEVA</sequence>
<dbReference type="InterPro" id="IPR036866">
    <property type="entry name" value="RibonucZ/Hydroxyglut_hydro"/>
</dbReference>
<dbReference type="InterPro" id="IPR015797">
    <property type="entry name" value="NUDIX_hydrolase-like_dom_sf"/>
</dbReference>
<dbReference type="InterPro" id="IPR001279">
    <property type="entry name" value="Metallo-B-lactamas"/>
</dbReference>
<feature type="domain" description="Nudix hydrolase" evidence="2">
    <location>
        <begin position="24"/>
        <end position="220"/>
    </location>
</feature>
<dbReference type="CDD" id="cd18870">
    <property type="entry name" value="NUDIX_AcylCoAdiphos_Nudt19"/>
    <property type="match status" value="1"/>
</dbReference>
<dbReference type="InterPro" id="IPR036388">
    <property type="entry name" value="WH-like_DNA-bd_sf"/>
</dbReference>
<dbReference type="Pfam" id="PF00293">
    <property type="entry name" value="NUDIX"/>
    <property type="match status" value="1"/>
</dbReference>
<keyword evidence="4" id="KW-1185">Reference proteome</keyword>
<dbReference type="PROSITE" id="PS51462">
    <property type="entry name" value="NUDIX"/>
    <property type="match status" value="1"/>
</dbReference>
<dbReference type="Pfam" id="PF17778">
    <property type="entry name" value="WHD_BLACT"/>
    <property type="match status" value="1"/>
</dbReference>
<organism evidence="3 4">
    <name type="scientific">Ideonella lacteola</name>
    <dbReference type="NCBI Taxonomy" id="2984193"/>
    <lineage>
        <taxon>Bacteria</taxon>
        <taxon>Pseudomonadati</taxon>
        <taxon>Pseudomonadota</taxon>
        <taxon>Betaproteobacteria</taxon>
        <taxon>Burkholderiales</taxon>
        <taxon>Sphaerotilaceae</taxon>
        <taxon>Ideonella</taxon>
    </lineage>
</organism>
<dbReference type="PANTHER" id="PTHR23131">
    <property type="entry name" value="ENDORIBONUCLEASE LACTB2"/>
    <property type="match status" value="1"/>
</dbReference>
<accession>A0ABU9BR42</accession>
<evidence type="ECO:0000259" key="2">
    <source>
        <dbReference type="PROSITE" id="PS51462"/>
    </source>
</evidence>
<dbReference type="Gene3D" id="1.10.10.10">
    <property type="entry name" value="Winged helix-like DNA-binding domain superfamily/Winged helix DNA-binding domain"/>
    <property type="match status" value="1"/>
</dbReference>
<dbReference type="CDD" id="cd16278">
    <property type="entry name" value="metallo-hydrolase-like_MBL-fold"/>
    <property type="match status" value="1"/>
</dbReference>
<dbReference type="Gene3D" id="3.60.15.10">
    <property type="entry name" value="Ribonuclease Z/Hydroxyacylglutathione hydrolase-like"/>
    <property type="match status" value="1"/>
</dbReference>
<dbReference type="Proteomes" id="UP001371218">
    <property type="component" value="Unassembled WGS sequence"/>
</dbReference>
<dbReference type="InterPro" id="IPR000086">
    <property type="entry name" value="NUDIX_hydrolase_dom"/>
</dbReference>
<dbReference type="Gene3D" id="3.90.79.10">
    <property type="entry name" value="Nucleoside Triphosphate Pyrophosphohydrolase"/>
    <property type="match status" value="1"/>
</dbReference>
<name>A0ABU9BR42_9BURK</name>
<dbReference type="SMART" id="SM00849">
    <property type="entry name" value="Lactamase_B"/>
    <property type="match status" value="1"/>
</dbReference>
<dbReference type="SUPFAM" id="SSF55811">
    <property type="entry name" value="Nudix"/>
    <property type="match status" value="1"/>
</dbReference>
<evidence type="ECO:0000256" key="1">
    <source>
        <dbReference type="SAM" id="MobiDB-lite"/>
    </source>
</evidence>
<protein>
    <submittedName>
        <fullName evidence="3">MBL fold metallo-hydrolase</fullName>
    </submittedName>
</protein>
<proteinExistence type="predicted"/>
<feature type="region of interest" description="Disordered" evidence="1">
    <location>
        <begin position="1"/>
        <end position="22"/>
    </location>
</feature>
<evidence type="ECO:0000313" key="4">
    <source>
        <dbReference type="Proteomes" id="UP001371218"/>
    </source>
</evidence>
<dbReference type="PANTHER" id="PTHR23131:SF0">
    <property type="entry name" value="ENDORIBONUCLEASE LACTB2"/>
    <property type="match status" value="1"/>
</dbReference>
<dbReference type="RefSeq" id="WP_341426663.1">
    <property type="nucleotide sequence ID" value="NZ_JBBUTG010000009.1"/>
</dbReference>
<comment type="caution">
    <text evidence="3">The sequence shown here is derived from an EMBL/GenBank/DDBJ whole genome shotgun (WGS) entry which is preliminary data.</text>
</comment>
<reference evidence="3 4" key="1">
    <citation type="submission" date="2024-04" db="EMBL/GenBank/DDBJ databases">
        <title>Novel species of the genus Ideonella isolated from streams.</title>
        <authorList>
            <person name="Lu H."/>
        </authorList>
    </citation>
    <scope>NUCLEOTIDE SEQUENCE [LARGE SCALE GENOMIC DNA]</scope>
    <source>
        <strain evidence="3 4">DXS29W</strain>
    </source>
</reference>
<dbReference type="SUPFAM" id="SSF56281">
    <property type="entry name" value="Metallo-hydrolase/oxidoreductase"/>
    <property type="match status" value="1"/>
</dbReference>
<evidence type="ECO:0000313" key="3">
    <source>
        <dbReference type="EMBL" id="MEK8032251.1"/>
    </source>
</evidence>
<dbReference type="EMBL" id="JBBUTG010000009">
    <property type="protein sequence ID" value="MEK8032251.1"/>
    <property type="molecule type" value="Genomic_DNA"/>
</dbReference>
<dbReference type="InterPro" id="IPR041516">
    <property type="entry name" value="LACTB2_WH"/>
</dbReference>